<proteinExistence type="predicted"/>
<dbReference type="Pfam" id="PF26640">
    <property type="entry name" value="DUF8212"/>
    <property type="match status" value="1"/>
</dbReference>
<accession>A0A6A6D7E4</accession>
<evidence type="ECO:0000313" key="3">
    <source>
        <dbReference type="EMBL" id="KAF2174089.1"/>
    </source>
</evidence>
<dbReference type="GeneID" id="54568355"/>
<keyword evidence="4" id="KW-1185">Reference proteome</keyword>
<dbReference type="PANTHER" id="PTHR10622">
    <property type="entry name" value="HET DOMAIN-CONTAINING PROTEIN"/>
    <property type="match status" value="1"/>
</dbReference>
<dbReference type="OrthoDB" id="674604at2759"/>
<sequence>MRLLRVNDLNFGEVPSHGPFPDYAILSHTWIHPSRDEVTYQDIILEESSASKKKSGGSRKKPGWQKIQYTINQARKDNIDYIWIDTCCINKRDPTELTEAINCMYGWYKRSKRCYVYLSDVDFADKDTDELEARLRPSQWFTRGWTLQELIAPREVEFFDQNWVKITTRADSSTVISAITRIDAKLLMLMRRVGLNDLQEYSIAHRMSWAAEPRTTRGEDVAYSLLGLFGVIMPLHYGEHRAFMRLQEEIVKISTDQSLFAWNGKDGKSRPRSVFFTILRLQVWQQECPLLRGVDILPLVTVFDPENNPMDSNDFPRDVLAAKMGAAVVLVLAPSLQ</sequence>
<dbReference type="Proteomes" id="UP000799537">
    <property type="component" value="Unassembled WGS sequence"/>
</dbReference>
<dbReference type="EMBL" id="ML993579">
    <property type="protein sequence ID" value="KAF2174089.1"/>
    <property type="molecule type" value="Genomic_DNA"/>
</dbReference>
<evidence type="ECO:0000313" key="4">
    <source>
        <dbReference type="Proteomes" id="UP000799537"/>
    </source>
</evidence>
<gene>
    <name evidence="3" type="ORF">M409DRAFT_62239</name>
</gene>
<dbReference type="InterPro" id="IPR010730">
    <property type="entry name" value="HET"/>
</dbReference>
<dbReference type="Pfam" id="PF06985">
    <property type="entry name" value="HET"/>
    <property type="match status" value="1"/>
</dbReference>
<protein>
    <submittedName>
        <fullName evidence="3">Uncharacterized protein</fullName>
    </submittedName>
</protein>
<feature type="domain" description="DUF8212" evidence="2">
    <location>
        <begin position="241"/>
        <end position="267"/>
    </location>
</feature>
<dbReference type="PANTHER" id="PTHR10622:SF10">
    <property type="entry name" value="HET DOMAIN-CONTAINING PROTEIN"/>
    <property type="match status" value="1"/>
</dbReference>
<feature type="domain" description="Heterokaryon incompatibility" evidence="1">
    <location>
        <begin position="23"/>
        <end position="122"/>
    </location>
</feature>
<reference evidence="3" key="1">
    <citation type="journal article" date="2020" name="Stud. Mycol.">
        <title>101 Dothideomycetes genomes: a test case for predicting lifestyles and emergence of pathogens.</title>
        <authorList>
            <person name="Haridas S."/>
            <person name="Albert R."/>
            <person name="Binder M."/>
            <person name="Bloem J."/>
            <person name="Labutti K."/>
            <person name="Salamov A."/>
            <person name="Andreopoulos B."/>
            <person name="Baker S."/>
            <person name="Barry K."/>
            <person name="Bills G."/>
            <person name="Bluhm B."/>
            <person name="Cannon C."/>
            <person name="Castanera R."/>
            <person name="Culley D."/>
            <person name="Daum C."/>
            <person name="Ezra D."/>
            <person name="Gonzalez J."/>
            <person name="Henrissat B."/>
            <person name="Kuo A."/>
            <person name="Liang C."/>
            <person name="Lipzen A."/>
            <person name="Lutzoni F."/>
            <person name="Magnuson J."/>
            <person name="Mondo S."/>
            <person name="Nolan M."/>
            <person name="Ohm R."/>
            <person name="Pangilinan J."/>
            <person name="Park H.-J."/>
            <person name="Ramirez L."/>
            <person name="Alfaro M."/>
            <person name="Sun H."/>
            <person name="Tritt A."/>
            <person name="Yoshinaga Y."/>
            <person name="Zwiers L.-H."/>
            <person name="Turgeon B."/>
            <person name="Goodwin S."/>
            <person name="Spatafora J."/>
            <person name="Crous P."/>
            <person name="Grigoriev I."/>
        </authorList>
    </citation>
    <scope>NUCLEOTIDE SEQUENCE</scope>
    <source>
        <strain evidence="3">ATCC 36951</strain>
    </source>
</reference>
<dbReference type="AlphaFoldDB" id="A0A6A6D7E4"/>
<organism evidence="3 4">
    <name type="scientific">Zasmidium cellare ATCC 36951</name>
    <dbReference type="NCBI Taxonomy" id="1080233"/>
    <lineage>
        <taxon>Eukaryota</taxon>
        <taxon>Fungi</taxon>
        <taxon>Dikarya</taxon>
        <taxon>Ascomycota</taxon>
        <taxon>Pezizomycotina</taxon>
        <taxon>Dothideomycetes</taxon>
        <taxon>Dothideomycetidae</taxon>
        <taxon>Mycosphaerellales</taxon>
        <taxon>Mycosphaerellaceae</taxon>
        <taxon>Zasmidium</taxon>
    </lineage>
</organism>
<dbReference type="InterPro" id="IPR058525">
    <property type="entry name" value="DUF8212"/>
</dbReference>
<evidence type="ECO:0000259" key="1">
    <source>
        <dbReference type="Pfam" id="PF06985"/>
    </source>
</evidence>
<dbReference type="RefSeq" id="XP_033674978.1">
    <property type="nucleotide sequence ID" value="XM_033815083.1"/>
</dbReference>
<name>A0A6A6D7E4_ZASCE</name>
<evidence type="ECO:0000259" key="2">
    <source>
        <dbReference type="Pfam" id="PF26640"/>
    </source>
</evidence>